<keyword evidence="7" id="KW-0406">Ion transport</keyword>
<keyword evidence="3" id="KW-0050">Antiport</keyword>
<evidence type="ECO:0000256" key="2">
    <source>
        <dbReference type="ARBA" id="ARBA00022448"/>
    </source>
</evidence>
<keyword evidence="2" id="KW-0813">Transport</keyword>
<dbReference type="GO" id="GO:0042910">
    <property type="term" value="F:xenobiotic transmembrane transporter activity"/>
    <property type="evidence" value="ECO:0007669"/>
    <property type="project" value="InterPro"/>
</dbReference>
<evidence type="ECO:0000313" key="11">
    <source>
        <dbReference type="EMBL" id="MPM83774.1"/>
    </source>
</evidence>
<dbReference type="AlphaFoldDB" id="A0A645D3A1"/>
<feature type="transmembrane region" description="Helical" evidence="10">
    <location>
        <begin position="132"/>
        <end position="152"/>
    </location>
</feature>
<proteinExistence type="predicted"/>
<keyword evidence="5 10" id="KW-0812">Transmembrane</keyword>
<feature type="transmembrane region" description="Helical" evidence="10">
    <location>
        <begin position="390"/>
        <end position="411"/>
    </location>
</feature>
<dbReference type="InterPro" id="IPR048279">
    <property type="entry name" value="MdtK-like"/>
</dbReference>
<reference evidence="11" key="1">
    <citation type="submission" date="2019-08" db="EMBL/GenBank/DDBJ databases">
        <authorList>
            <person name="Kucharzyk K."/>
            <person name="Murdoch R.W."/>
            <person name="Higgins S."/>
            <person name="Loffler F."/>
        </authorList>
    </citation>
    <scope>NUCLEOTIDE SEQUENCE</scope>
</reference>
<dbReference type="PANTHER" id="PTHR43298:SF2">
    <property type="entry name" value="FMN_FAD EXPORTER YEEO-RELATED"/>
    <property type="match status" value="1"/>
</dbReference>
<feature type="transmembrane region" description="Helical" evidence="10">
    <location>
        <begin position="164"/>
        <end position="184"/>
    </location>
</feature>
<accession>A0A645D3A1</accession>
<dbReference type="Pfam" id="PF01554">
    <property type="entry name" value="MatE"/>
    <property type="match status" value="2"/>
</dbReference>
<evidence type="ECO:0000256" key="3">
    <source>
        <dbReference type="ARBA" id="ARBA00022449"/>
    </source>
</evidence>
<feature type="transmembrane region" description="Helical" evidence="10">
    <location>
        <begin position="58"/>
        <end position="76"/>
    </location>
</feature>
<evidence type="ECO:0000256" key="5">
    <source>
        <dbReference type="ARBA" id="ARBA00022692"/>
    </source>
</evidence>
<dbReference type="GO" id="GO:0006811">
    <property type="term" value="P:monoatomic ion transport"/>
    <property type="evidence" value="ECO:0007669"/>
    <property type="project" value="UniProtKB-KW"/>
</dbReference>
<dbReference type="NCBIfam" id="TIGR00797">
    <property type="entry name" value="matE"/>
    <property type="match status" value="1"/>
</dbReference>
<keyword evidence="4" id="KW-1003">Cell membrane</keyword>
<keyword evidence="8 10" id="KW-0472">Membrane</keyword>
<sequence length="422" mass="46177">MVGTLGTTAISAVAICSQFFFVFHITIFGGTSGASIFTSQYHGRNDVEGVRATFRYKLLFGIVISIVSIFLFTFYGENIIGLYLNKDNTSAAEIAATMALAKEYLKYMIWGIVPFVLSQCFTTTLRETGNTFMAMVAGILSMSVNLVMNYLLIFGHFGFPRMGVAGAALATVIARLVEMTFIIIQTYRHREANPFIIGAFKTLRVPADILKAILVKGSPLLANEFIWSMAQAGVMQSYAVRGVQVLAAMNISGTISQLFNVFFFAMGNSVAILVGQELGAGEIEKAKDTDKKIIAFNVTVTMGVGLLLALAAPYVPHIYNTEEAVRHLATNFLLVQSVLFPIHAFNHSTYFTLRAGGQTMVTFIFDSIFASVISFPLAYCISRYTAVPVIMMYMIVGSADLIKSVIGFSFLRTGKWARTIVV</sequence>
<dbReference type="GO" id="GO:0015297">
    <property type="term" value="F:antiporter activity"/>
    <property type="evidence" value="ECO:0007669"/>
    <property type="project" value="UniProtKB-KW"/>
</dbReference>
<evidence type="ECO:0000256" key="1">
    <source>
        <dbReference type="ARBA" id="ARBA00004651"/>
    </source>
</evidence>
<keyword evidence="6 10" id="KW-1133">Transmembrane helix</keyword>
<evidence type="ECO:0000256" key="10">
    <source>
        <dbReference type="SAM" id="Phobius"/>
    </source>
</evidence>
<evidence type="ECO:0000256" key="9">
    <source>
        <dbReference type="ARBA" id="ARBA00031636"/>
    </source>
</evidence>
<comment type="subcellular location">
    <subcellularLocation>
        <location evidence="1">Cell membrane</location>
        <topology evidence="1">Multi-pass membrane protein</topology>
    </subcellularLocation>
</comment>
<dbReference type="PANTHER" id="PTHR43298">
    <property type="entry name" value="MULTIDRUG RESISTANCE PROTEIN NORM-RELATED"/>
    <property type="match status" value="1"/>
</dbReference>
<evidence type="ECO:0000256" key="8">
    <source>
        <dbReference type="ARBA" id="ARBA00023136"/>
    </source>
</evidence>
<name>A0A645D3A1_9ZZZZ</name>
<gene>
    <name evidence="11" type="primary">yeeO_31</name>
    <name evidence="11" type="ORF">SDC9_130843</name>
</gene>
<feature type="transmembrane region" description="Helical" evidence="10">
    <location>
        <begin position="12"/>
        <end position="37"/>
    </location>
</feature>
<dbReference type="InterPro" id="IPR002528">
    <property type="entry name" value="MATE_fam"/>
</dbReference>
<evidence type="ECO:0000256" key="6">
    <source>
        <dbReference type="ARBA" id="ARBA00022989"/>
    </source>
</evidence>
<feature type="transmembrane region" description="Helical" evidence="10">
    <location>
        <begin position="324"/>
        <end position="342"/>
    </location>
</feature>
<organism evidence="11">
    <name type="scientific">bioreactor metagenome</name>
    <dbReference type="NCBI Taxonomy" id="1076179"/>
    <lineage>
        <taxon>unclassified sequences</taxon>
        <taxon>metagenomes</taxon>
        <taxon>ecological metagenomes</taxon>
    </lineage>
</organism>
<dbReference type="EMBL" id="VSSQ01032496">
    <property type="protein sequence ID" value="MPM83774.1"/>
    <property type="molecule type" value="Genomic_DNA"/>
</dbReference>
<evidence type="ECO:0000256" key="7">
    <source>
        <dbReference type="ARBA" id="ARBA00023065"/>
    </source>
</evidence>
<comment type="caution">
    <text evidence="11">The sequence shown here is derived from an EMBL/GenBank/DDBJ whole genome shotgun (WGS) entry which is preliminary data.</text>
</comment>
<dbReference type="InterPro" id="IPR050222">
    <property type="entry name" value="MATE_MdtK"/>
</dbReference>
<feature type="transmembrane region" description="Helical" evidence="10">
    <location>
        <begin position="293"/>
        <end position="312"/>
    </location>
</feature>
<protein>
    <recommendedName>
        <fullName evidence="9">Multidrug-efflux transporter</fullName>
    </recommendedName>
</protein>
<evidence type="ECO:0000256" key="4">
    <source>
        <dbReference type="ARBA" id="ARBA00022475"/>
    </source>
</evidence>
<feature type="transmembrane region" description="Helical" evidence="10">
    <location>
        <begin position="363"/>
        <end position="384"/>
    </location>
</feature>
<dbReference type="GO" id="GO:0005886">
    <property type="term" value="C:plasma membrane"/>
    <property type="evidence" value="ECO:0007669"/>
    <property type="project" value="UniProtKB-SubCell"/>
</dbReference>
<dbReference type="PIRSF" id="PIRSF006603">
    <property type="entry name" value="DinF"/>
    <property type="match status" value="1"/>
</dbReference>